<dbReference type="Gene3D" id="3.20.20.80">
    <property type="entry name" value="Glycosidases"/>
    <property type="match status" value="1"/>
</dbReference>
<proteinExistence type="predicted"/>
<organism evidence="1 2">
    <name type="scientific">Mesorhizobium neociceri</name>
    <dbReference type="NCBI Taxonomy" id="1307853"/>
    <lineage>
        <taxon>Bacteria</taxon>
        <taxon>Pseudomonadati</taxon>
        <taxon>Pseudomonadota</taxon>
        <taxon>Alphaproteobacteria</taxon>
        <taxon>Hyphomicrobiales</taxon>
        <taxon>Phyllobacteriaceae</taxon>
        <taxon>Mesorhizobium</taxon>
    </lineage>
</organism>
<reference evidence="1 2" key="1">
    <citation type="submission" date="2020-07" db="EMBL/GenBank/DDBJ databases">
        <title>Definition of the novel symbiovar canariense within Mesorhizobium novociceri, a new species of genus Mesorhizobium nodulating Cicer canariense in the Caldera de Taburiente National Park (La Palma, Canary Islands).</title>
        <authorList>
            <person name="Leon-Barrios M."/>
            <person name="Perez-Yepez J."/>
            <person name="Flores-Felix J.D."/>
            <person name="Ramirez-Baena M.H."/>
            <person name="Pulido-Suarez L."/>
            <person name="Igual J.M."/>
            <person name="Velazquez E."/>
            <person name="Peix A."/>
        </authorList>
    </citation>
    <scope>NUCLEOTIDE SEQUENCE [LARGE SCALE GENOMIC DNA]</scope>
    <source>
        <strain evidence="1 2">CCANP35</strain>
    </source>
</reference>
<dbReference type="Proteomes" id="UP000558284">
    <property type="component" value="Unassembled WGS sequence"/>
</dbReference>
<evidence type="ECO:0000313" key="2">
    <source>
        <dbReference type="Proteomes" id="UP000558284"/>
    </source>
</evidence>
<dbReference type="AlphaFoldDB" id="A0A838B9P9"/>
<keyword evidence="2" id="KW-1185">Reference proteome</keyword>
<dbReference type="EMBL" id="JACDTY010000008">
    <property type="protein sequence ID" value="MBA1142090.1"/>
    <property type="molecule type" value="Genomic_DNA"/>
</dbReference>
<dbReference type="RefSeq" id="WP_181058950.1">
    <property type="nucleotide sequence ID" value="NZ_JACDTY010000008.1"/>
</dbReference>
<evidence type="ECO:0000313" key="1">
    <source>
        <dbReference type="EMBL" id="MBA1142090.1"/>
    </source>
</evidence>
<accession>A0A838B9P9</accession>
<protein>
    <submittedName>
        <fullName evidence="1">Uncharacterized protein</fullName>
    </submittedName>
</protein>
<gene>
    <name evidence="1" type="ORF">H0241_17730</name>
</gene>
<comment type="caution">
    <text evidence="1">The sequence shown here is derived from an EMBL/GenBank/DDBJ whole genome shotgun (WGS) entry which is preliminary data.</text>
</comment>
<sequence length="59" mass="6427">MSGRSPYGSAGCAHCCWGRNDWVYWQCHNMGRVDGIIGDVDLNVLKGGREKLTGLFAAP</sequence>
<name>A0A838B9P9_9HYPH</name>